<reference evidence="1" key="1">
    <citation type="submission" date="2021-02" db="EMBL/GenBank/DDBJ databases">
        <authorList>
            <consortium name="DOE Joint Genome Institute"/>
            <person name="Ahrendt S."/>
            <person name="Looney B.P."/>
            <person name="Miyauchi S."/>
            <person name="Morin E."/>
            <person name="Drula E."/>
            <person name="Courty P.E."/>
            <person name="Chicoki N."/>
            <person name="Fauchery L."/>
            <person name="Kohler A."/>
            <person name="Kuo A."/>
            <person name="Labutti K."/>
            <person name="Pangilinan J."/>
            <person name="Lipzen A."/>
            <person name="Riley R."/>
            <person name="Andreopoulos W."/>
            <person name="He G."/>
            <person name="Johnson J."/>
            <person name="Barry K.W."/>
            <person name="Grigoriev I.V."/>
            <person name="Nagy L."/>
            <person name="Hibbett D."/>
            <person name="Henrissat B."/>
            <person name="Matheny P.B."/>
            <person name="Labbe J."/>
            <person name="Martin F."/>
        </authorList>
    </citation>
    <scope>NUCLEOTIDE SEQUENCE</scope>
    <source>
        <strain evidence="1">FP105234-sp</strain>
    </source>
</reference>
<gene>
    <name evidence="1" type="ORF">FA95DRAFT_281988</name>
</gene>
<organism evidence="1 2">
    <name type="scientific">Auriscalpium vulgare</name>
    <dbReference type="NCBI Taxonomy" id="40419"/>
    <lineage>
        <taxon>Eukaryota</taxon>
        <taxon>Fungi</taxon>
        <taxon>Dikarya</taxon>
        <taxon>Basidiomycota</taxon>
        <taxon>Agaricomycotina</taxon>
        <taxon>Agaricomycetes</taxon>
        <taxon>Russulales</taxon>
        <taxon>Auriscalpiaceae</taxon>
        <taxon>Auriscalpium</taxon>
    </lineage>
</organism>
<reference evidence="1" key="2">
    <citation type="journal article" date="2022" name="New Phytol.">
        <title>Evolutionary transition to the ectomycorrhizal habit in the genomes of a hyperdiverse lineage of mushroom-forming fungi.</title>
        <authorList>
            <person name="Looney B."/>
            <person name="Miyauchi S."/>
            <person name="Morin E."/>
            <person name="Drula E."/>
            <person name="Courty P.E."/>
            <person name="Kohler A."/>
            <person name="Kuo A."/>
            <person name="LaButti K."/>
            <person name="Pangilinan J."/>
            <person name="Lipzen A."/>
            <person name="Riley R."/>
            <person name="Andreopoulos W."/>
            <person name="He G."/>
            <person name="Johnson J."/>
            <person name="Nolan M."/>
            <person name="Tritt A."/>
            <person name="Barry K.W."/>
            <person name="Grigoriev I.V."/>
            <person name="Nagy L.G."/>
            <person name="Hibbett D."/>
            <person name="Henrissat B."/>
            <person name="Matheny P.B."/>
            <person name="Labbe J."/>
            <person name="Martin F.M."/>
        </authorList>
    </citation>
    <scope>NUCLEOTIDE SEQUENCE</scope>
    <source>
        <strain evidence="1">FP105234-sp</strain>
    </source>
</reference>
<proteinExistence type="predicted"/>
<evidence type="ECO:0000313" key="2">
    <source>
        <dbReference type="Proteomes" id="UP000814033"/>
    </source>
</evidence>
<dbReference type="Proteomes" id="UP000814033">
    <property type="component" value="Unassembled WGS sequence"/>
</dbReference>
<name>A0ACB8S5P2_9AGAM</name>
<keyword evidence="2" id="KW-1185">Reference proteome</keyword>
<evidence type="ECO:0000313" key="1">
    <source>
        <dbReference type="EMBL" id="KAI0051482.1"/>
    </source>
</evidence>
<protein>
    <submittedName>
        <fullName evidence="1">Uncharacterized protein</fullName>
    </submittedName>
</protein>
<comment type="caution">
    <text evidence="1">The sequence shown here is derived from an EMBL/GenBank/DDBJ whole genome shotgun (WGS) entry which is preliminary data.</text>
</comment>
<dbReference type="EMBL" id="MU275852">
    <property type="protein sequence ID" value="KAI0051482.1"/>
    <property type="molecule type" value="Genomic_DNA"/>
</dbReference>
<sequence length="184" mass="20640">MEYQNVATRTLHANSSFGRRGANLGSGIDMHSRRERVAVSHLPLPFSLRVRCHRSGICYFLLACHKGVPPTCGASNSPWGASEWFYHRRRIRGMLQNPRVAPCPQLNTLQPRPEPCGMNPVASDWSYGPLVLAESGTKRHLADLMGTIAVPREICFSQHKCFRRCCYIHSLTVRADIHAVLYGV</sequence>
<accession>A0ACB8S5P2</accession>